<evidence type="ECO:0000313" key="11">
    <source>
        <dbReference type="EMBL" id="GLQ89442.1"/>
    </source>
</evidence>
<feature type="transmembrane region" description="Helical" evidence="10">
    <location>
        <begin position="181"/>
        <end position="199"/>
    </location>
</feature>
<name>A0ABQ5XDQ1_9GAMM</name>
<organism evidence="11 12">
    <name type="scientific">Dyella flagellata</name>
    <dbReference type="NCBI Taxonomy" id="1867833"/>
    <lineage>
        <taxon>Bacteria</taxon>
        <taxon>Pseudomonadati</taxon>
        <taxon>Pseudomonadota</taxon>
        <taxon>Gammaproteobacteria</taxon>
        <taxon>Lysobacterales</taxon>
        <taxon>Rhodanobacteraceae</taxon>
        <taxon>Dyella</taxon>
    </lineage>
</organism>
<evidence type="ECO:0000256" key="1">
    <source>
        <dbReference type="ARBA" id="ARBA00004651"/>
    </source>
</evidence>
<keyword evidence="4" id="KW-0133">Cell shape</keyword>
<comment type="subcellular location">
    <subcellularLocation>
        <location evidence="1">Cell membrane</location>
        <topology evidence="1">Multi-pass membrane protein</topology>
    </subcellularLocation>
</comment>
<evidence type="ECO:0000256" key="3">
    <source>
        <dbReference type="ARBA" id="ARBA00022692"/>
    </source>
</evidence>
<evidence type="ECO:0000256" key="9">
    <source>
        <dbReference type="ARBA" id="ARBA00061532"/>
    </source>
</evidence>
<feature type="transmembrane region" description="Helical" evidence="10">
    <location>
        <begin position="125"/>
        <end position="142"/>
    </location>
</feature>
<feature type="transmembrane region" description="Helical" evidence="10">
    <location>
        <begin position="301"/>
        <end position="322"/>
    </location>
</feature>
<gene>
    <name evidence="11" type="primary">pslK</name>
    <name evidence="11" type="ORF">GCM10007898_30150</name>
</gene>
<dbReference type="InterPro" id="IPR004268">
    <property type="entry name" value="MurJ"/>
</dbReference>
<proteinExistence type="inferred from homology"/>
<feature type="transmembrane region" description="Helical" evidence="10">
    <location>
        <begin position="422"/>
        <end position="439"/>
    </location>
</feature>
<dbReference type="PANTHER" id="PTHR43486">
    <property type="entry name" value="LIPID II FLIPPASE MURJ-RELATED"/>
    <property type="match status" value="1"/>
</dbReference>
<keyword evidence="12" id="KW-1185">Reference proteome</keyword>
<dbReference type="RefSeq" id="WP_284332873.1">
    <property type="nucleotide sequence ID" value="NZ_BSOA01000034.1"/>
</dbReference>
<comment type="caution">
    <text evidence="11">The sequence shown here is derived from an EMBL/GenBank/DDBJ whole genome shotgun (WGS) entry which is preliminary data.</text>
</comment>
<evidence type="ECO:0000256" key="7">
    <source>
        <dbReference type="ARBA" id="ARBA00023136"/>
    </source>
</evidence>
<dbReference type="Proteomes" id="UP001156627">
    <property type="component" value="Unassembled WGS sequence"/>
</dbReference>
<dbReference type="EMBL" id="BSOA01000034">
    <property type="protein sequence ID" value="GLQ89442.1"/>
    <property type="molecule type" value="Genomic_DNA"/>
</dbReference>
<protein>
    <submittedName>
        <fullName evidence="11">Biofilm formation protein PslL</fullName>
    </submittedName>
</protein>
<feature type="transmembrane region" description="Helical" evidence="10">
    <location>
        <begin position="85"/>
        <end position="105"/>
    </location>
</feature>
<keyword evidence="6 10" id="KW-1133">Transmembrane helix</keyword>
<dbReference type="PANTHER" id="PTHR43486:SF1">
    <property type="entry name" value="LIPID II FLIPPASE MURJ-RELATED"/>
    <property type="match status" value="1"/>
</dbReference>
<feature type="transmembrane region" description="Helical" evidence="10">
    <location>
        <begin position="367"/>
        <end position="385"/>
    </location>
</feature>
<evidence type="ECO:0000256" key="10">
    <source>
        <dbReference type="SAM" id="Phobius"/>
    </source>
</evidence>
<feature type="transmembrane region" description="Helical" evidence="10">
    <location>
        <begin position="445"/>
        <end position="465"/>
    </location>
</feature>
<evidence type="ECO:0000313" key="12">
    <source>
        <dbReference type="Proteomes" id="UP001156627"/>
    </source>
</evidence>
<keyword evidence="7 10" id="KW-0472">Membrane</keyword>
<accession>A0ABQ5XDQ1</accession>
<comment type="function">
    <text evidence="8">Involved in peptidoglycan biosynthesis. Transports lipid-linked peptidoglycan precursors from the inner to the outer leaflet of the cytoplasmic membrane.</text>
</comment>
<reference evidence="12" key="1">
    <citation type="journal article" date="2019" name="Int. J. Syst. Evol. Microbiol.">
        <title>The Global Catalogue of Microorganisms (GCM) 10K type strain sequencing project: providing services to taxonomists for standard genome sequencing and annotation.</title>
        <authorList>
            <consortium name="The Broad Institute Genomics Platform"/>
            <consortium name="The Broad Institute Genome Sequencing Center for Infectious Disease"/>
            <person name="Wu L."/>
            <person name="Ma J."/>
        </authorList>
    </citation>
    <scope>NUCLEOTIDE SEQUENCE [LARGE SCALE GENOMIC DNA]</scope>
    <source>
        <strain evidence="12">NBRC 111981</strain>
    </source>
</reference>
<comment type="similarity">
    <text evidence="9">Belongs to the MurJ/MviN family.</text>
</comment>
<keyword evidence="3 10" id="KW-0812">Transmembrane</keyword>
<keyword evidence="5" id="KW-0573">Peptidoglycan synthesis</keyword>
<evidence type="ECO:0000256" key="8">
    <source>
        <dbReference type="ARBA" id="ARBA00060041"/>
    </source>
</evidence>
<evidence type="ECO:0000256" key="2">
    <source>
        <dbReference type="ARBA" id="ARBA00022475"/>
    </source>
</evidence>
<keyword evidence="2" id="KW-1003">Cell membrane</keyword>
<evidence type="ECO:0000256" key="6">
    <source>
        <dbReference type="ARBA" id="ARBA00022989"/>
    </source>
</evidence>
<evidence type="ECO:0000256" key="4">
    <source>
        <dbReference type="ARBA" id="ARBA00022960"/>
    </source>
</evidence>
<feature type="transmembrane region" description="Helical" evidence="10">
    <location>
        <begin position="38"/>
        <end position="65"/>
    </location>
</feature>
<sequence length="477" mass="50840">MFAATFKLTLATLAGLLAGFAREWLLVADWGSGARTDAFLIAMFLPEAVRMALAGGLVGAAALPIYQQHAAAKRVAWLRGQNTHLLLLGLLLASLICLLATPLSSMIGPGLPPAARAQAAESLRVLAWCLPGIVLQALWSVPHQATARFVVAGMGSLLYNVLPVLVLLMGGRHVQEKPLCLAFVAGSLLMALALLPGLGRDGWRPWQLRIERADSVELYRRLLPLLASSGASQGLMLVERIAASLLGAGVITVVNLARKLVNLPLVALMGLNQVLLSLLGRHDQNQRRLGLLRRGLAVSTLLTLPAAVTLIGAAPTLVAWLLPHNLAVGPLPGLLAWFAGVTVFGSWNAMLARYGYAQGDTRTPMHCELSGSALNALALLLLPHWLGLPGIALSALLGVLLTGWLLLWRLDLLSQINLLRQWLACAVLLVTTALLLFPLHGMPWLQLELAGLMALLTISGTACWLRPGSLAASERQR</sequence>
<evidence type="ECO:0000256" key="5">
    <source>
        <dbReference type="ARBA" id="ARBA00022984"/>
    </source>
</evidence>
<feature type="transmembrane region" description="Helical" evidence="10">
    <location>
        <begin position="391"/>
        <end position="410"/>
    </location>
</feature>
<dbReference type="PRINTS" id="PR01806">
    <property type="entry name" value="VIRFACTRMVIN"/>
</dbReference>
<feature type="transmembrane region" description="Helical" evidence="10">
    <location>
        <begin position="334"/>
        <end position="355"/>
    </location>
</feature>
<feature type="transmembrane region" description="Helical" evidence="10">
    <location>
        <begin position="149"/>
        <end position="169"/>
    </location>
</feature>
<dbReference type="Pfam" id="PF03023">
    <property type="entry name" value="MurJ"/>
    <property type="match status" value="1"/>
</dbReference>